<reference evidence="16 17" key="1">
    <citation type="submission" date="2019-03" db="EMBL/GenBank/DDBJ databases">
        <title>Genomic Encyclopedia of Type Strains, Phase IV (KMG-IV): sequencing the most valuable type-strain genomes for metagenomic binning, comparative biology and taxonomic classification.</title>
        <authorList>
            <person name="Goeker M."/>
        </authorList>
    </citation>
    <scope>NUCLEOTIDE SEQUENCE [LARGE SCALE GENOMIC DNA]</scope>
    <source>
        <strain evidence="16 17">DSM 25082</strain>
    </source>
</reference>
<dbReference type="InterPro" id="IPR012910">
    <property type="entry name" value="Plug_dom"/>
</dbReference>
<dbReference type="Proteomes" id="UP000295357">
    <property type="component" value="Unassembled WGS sequence"/>
</dbReference>
<evidence type="ECO:0000256" key="7">
    <source>
        <dbReference type="ARBA" id="ARBA00023136"/>
    </source>
</evidence>
<dbReference type="EMBL" id="SNXE01000001">
    <property type="protein sequence ID" value="TDP12628.1"/>
    <property type="molecule type" value="Genomic_DNA"/>
</dbReference>
<evidence type="ECO:0000259" key="14">
    <source>
        <dbReference type="Pfam" id="PF00593"/>
    </source>
</evidence>
<evidence type="ECO:0000256" key="12">
    <source>
        <dbReference type="SAM" id="MobiDB-lite"/>
    </source>
</evidence>
<evidence type="ECO:0000256" key="9">
    <source>
        <dbReference type="ARBA" id="ARBA00023237"/>
    </source>
</evidence>
<dbReference type="InterPro" id="IPR039426">
    <property type="entry name" value="TonB-dep_rcpt-like"/>
</dbReference>
<dbReference type="PROSITE" id="PS52016">
    <property type="entry name" value="TONB_DEPENDENT_REC_3"/>
    <property type="match status" value="1"/>
</dbReference>
<evidence type="ECO:0000313" key="17">
    <source>
        <dbReference type="Proteomes" id="UP000295357"/>
    </source>
</evidence>
<evidence type="ECO:0000259" key="15">
    <source>
        <dbReference type="Pfam" id="PF07715"/>
    </source>
</evidence>
<dbReference type="Gene3D" id="2.40.170.20">
    <property type="entry name" value="TonB-dependent receptor, beta-barrel domain"/>
    <property type="match status" value="1"/>
</dbReference>
<dbReference type="Pfam" id="PF07715">
    <property type="entry name" value="Plug"/>
    <property type="match status" value="1"/>
</dbReference>
<dbReference type="PANTHER" id="PTHR47234:SF2">
    <property type="entry name" value="TONB-DEPENDENT RECEPTOR"/>
    <property type="match status" value="1"/>
</dbReference>
<evidence type="ECO:0000256" key="13">
    <source>
        <dbReference type="SAM" id="SignalP"/>
    </source>
</evidence>
<comment type="similarity">
    <text evidence="2 10 11">Belongs to the TonB-dependent receptor family.</text>
</comment>
<feature type="domain" description="TonB-dependent receptor-like beta-barrel" evidence="14">
    <location>
        <begin position="380"/>
        <end position="873"/>
    </location>
</feature>
<dbReference type="RefSeq" id="WP_162849355.1">
    <property type="nucleotide sequence ID" value="NZ_JAUFPJ010000005.1"/>
</dbReference>
<feature type="signal peptide" evidence="13">
    <location>
        <begin position="1"/>
        <end position="21"/>
    </location>
</feature>
<dbReference type="Pfam" id="PF00593">
    <property type="entry name" value="TonB_dep_Rec_b-barrel"/>
    <property type="match status" value="1"/>
</dbReference>
<evidence type="ECO:0000256" key="1">
    <source>
        <dbReference type="ARBA" id="ARBA00004571"/>
    </source>
</evidence>
<dbReference type="GO" id="GO:0009279">
    <property type="term" value="C:cell outer membrane"/>
    <property type="evidence" value="ECO:0007669"/>
    <property type="project" value="UniProtKB-SubCell"/>
</dbReference>
<dbReference type="InterPro" id="IPR037066">
    <property type="entry name" value="Plug_dom_sf"/>
</dbReference>
<evidence type="ECO:0000313" key="16">
    <source>
        <dbReference type="EMBL" id="TDP12628.1"/>
    </source>
</evidence>
<name>A0A4R6NAL4_9BURK</name>
<comment type="caution">
    <text evidence="16">The sequence shown here is derived from an EMBL/GenBank/DDBJ whole genome shotgun (WGS) entry which is preliminary data.</text>
</comment>
<accession>A0A4R6NAL4</accession>
<feature type="region of interest" description="Disordered" evidence="12">
    <location>
        <begin position="773"/>
        <end position="805"/>
    </location>
</feature>
<feature type="chain" id="PRO_5020761099" evidence="13">
    <location>
        <begin position="22"/>
        <end position="908"/>
    </location>
</feature>
<dbReference type="InterPro" id="IPR000531">
    <property type="entry name" value="Beta-barrel_TonB"/>
</dbReference>
<dbReference type="SUPFAM" id="SSF56935">
    <property type="entry name" value="Porins"/>
    <property type="match status" value="1"/>
</dbReference>
<protein>
    <submittedName>
        <fullName evidence="16">Iron complex outermembrane receptor protein</fullName>
    </submittedName>
</protein>
<keyword evidence="17" id="KW-1185">Reference proteome</keyword>
<dbReference type="InterPro" id="IPR036942">
    <property type="entry name" value="Beta-barrel_TonB_sf"/>
</dbReference>
<evidence type="ECO:0000256" key="3">
    <source>
        <dbReference type="ARBA" id="ARBA00022448"/>
    </source>
</evidence>
<gene>
    <name evidence="16" type="ORF">DFR39_101100</name>
</gene>
<proteinExistence type="inferred from homology"/>
<dbReference type="Gene3D" id="2.170.130.10">
    <property type="entry name" value="TonB-dependent receptor, plug domain"/>
    <property type="match status" value="1"/>
</dbReference>
<evidence type="ECO:0000256" key="2">
    <source>
        <dbReference type="ARBA" id="ARBA00009810"/>
    </source>
</evidence>
<comment type="subcellular location">
    <subcellularLocation>
        <location evidence="1 10">Cell outer membrane</location>
        <topology evidence="1 10">Multi-pass membrane protein</topology>
    </subcellularLocation>
</comment>
<keyword evidence="4 10" id="KW-1134">Transmembrane beta strand</keyword>
<dbReference type="PANTHER" id="PTHR47234">
    <property type="match status" value="1"/>
</dbReference>
<keyword evidence="7 10" id="KW-0472">Membrane</keyword>
<evidence type="ECO:0000256" key="6">
    <source>
        <dbReference type="ARBA" id="ARBA00023077"/>
    </source>
</evidence>
<sequence>MTPRHSLIALAAMMVALQAQAQTTGSNTLNRVEVTGSMIKRISAETPSPVQVISRREIEESGVTTVDEFLRQNPAVGAGSLNDTASNSFNSGTASIGLRGLGSAATLTLLNGRRLGAAPTADPNTGRSTIYNLNAIPMAAVDRIEILKDGASATYGSDAIAGVVNIILRKDFDGLAIDAGTAFNDDGKHRVDRASLAYGFGESLAKGLNLVATLDFNSRKPVRTADTRDDVQADLYGRYEGSFTPSSTSVPTGNYYTLSGSGSGTFRQAGSGCPDANIIGKGLSTAVPLWTTASFWRAGECRFDTENDPNAQRVGAQDRVGSLLRASYAVNDTTQVFGELMLSSTKSVYGRANPTRTESRTVWANADAKLQVFDGLRLPVGHPDNPFNTTIGMRYRFADIQSQDISETRNARFLAGVSTTVGAWDIETAVLHHYQTLDQRVTNQLTVQGLKNAIATRSYRFNGQTNSAQAINDLVDDVLTEGVSRYTSVDVRATRELFQLPGGMAALGTGAELRKESMSVQPDALLASGGFIGRGSASASGSRNSGAAYVELQLPLLKQLETQVALRAENYQDFGSATTGKLGAKYQLGKAAAIRSTYATAFRAPALSQINAGNVASFSNSSNPEDPLRCPVTKATADCSSSRSIPAAILANKELRPETSKSFTLGLLLEPSRYVNLAIDGFYYDRRNEVNRPSVADVLRNPTAFPGGIVRNPDPSTWLPGVPNSGPIDYVVRQFRNLNRTIVAGFDIDGRVRLPLPETMGVMELGLQTTTLTRRDSASLPDDPLTSDRGDEDTPTNRGSVSAKWSGGDWRLSGKLNHVDPMRNTSVTSSVCKRYTDGGNPELCGIARWNTVDLGVGYKGFKNLNLSLNIDNVLDRKANYDALETTSFNNQYHSGRGRYFSFSAKYKY</sequence>
<keyword evidence="13" id="KW-0732">Signal</keyword>
<evidence type="ECO:0000256" key="11">
    <source>
        <dbReference type="RuleBase" id="RU003357"/>
    </source>
</evidence>
<keyword evidence="8 16" id="KW-0675">Receptor</keyword>
<evidence type="ECO:0000256" key="10">
    <source>
        <dbReference type="PROSITE-ProRule" id="PRU01360"/>
    </source>
</evidence>
<evidence type="ECO:0000256" key="5">
    <source>
        <dbReference type="ARBA" id="ARBA00022692"/>
    </source>
</evidence>
<organism evidence="16 17">
    <name type="scientific">Roseateles asaccharophilus</name>
    <dbReference type="NCBI Taxonomy" id="582607"/>
    <lineage>
        <taxon>Bacteria</taxon>
        <taxon>Pseudomonadati</taxon>
        <taxon>Pseudomonadota</taxon>
        <taxon>Betaproteobacteria</taxon>
        <taxon>Burkholderiales</taxon>
        <taxon>Sphaerotilaceae</taxon>
        <taxon>Roseateles</taxon>
    </lineage>
</organism>
<evidence type="ECO:0000256" key="4">
    <source>
        <dbReference type="ARBA" id="ARBA00022452"/>
    </source>
</evidence>
<keyword evidence="5 10" id="KW-0812">Transmembrane</keyword>
<keyword evidence="9 10" id="KW-0998">Cell outer membrane</keyword>
<dbReference type="AlphaFoldDB" id="A0A4R6NAL4"/>
<keyword evidence="3 10" id="KW-0813">Transport</keyword>
<keyword evidence="6 11" id="KW-0798">TonB box</keyword>
<feature type="domain" description="TonB-dependent receptor plug" evidence="15">
    <location>
        <begin position="45"/>
        <end position="163"/>
    </location>
</feature>
<evidence type="ECO:0000256" key="8">
    <source>
        <dbReference type="ARBA" id="ARBA00023170"/>
    </source>
</evidence>